<dbReference type="Pfam" id="PF19016">
    <property type="entry name" value="DUF5745"/>
    <property type="match status" value="1"/>
</dbReference>
<feature type="region of interest" description="Disordered" evidence="1">
    <location>
        <begin position="236"/>
        <end position="286"/>
    </location>
</feature>
<feature type="non-terminal residue" evidence="3">
    <location>
        <position position="641"/>
    </location>
</feature>
<keyword evidence="4" id="KW-1185">Reference proteome</keyword>
<evidence type="ECO:0000313" key="3">
    <source>
        <dbReference type="EMBL" id="KAF8567095.1"/>
    </source>
</evidence>
<organism evidence="3 4">
    <name type="scientific">Paragonimus westermani</name>
    <dbReference type="NCBI Taxonomy" id="34504"/>
    <lineage>
        <taxon>Eukaryota</taxon>
        <taxon>Metazoa</taxon>
        <taxon>Spiralia</taxon>
        <taxon>Lophotrochozoa</taxon>
        <taxon>Platyhelminthes</taxon>
        <taxon>Trematoda</taxon>
        <taxon>Digenea</taxon>
        <taxon>Plagiorchiida</taxon>
        <taxon>Troglotremata</taxon>
        <taxon>Troglotrematidae</taxon>
        <taxon>Paragonimus</taxon>
    </lineage>
</organism>
<evidence type="ECO:0000313" key="4">
    <source>
        <dbReference type="Proteomes" id="UP000699462"/>
    </source>
</evidence>
<feature type="compositionally biased region" description="Low complexity" evidence="1">
    <location>
        <begin position="239"/>
        <end position="254"/>
    </location>
</feature>
<proteinExistence type="predicted"/>
<accession>A0A8T0DGZ6</accession>
<feature type="compositionally biased region" description="Basic and acidic residues" evidence="1">
    <location>
        <begin position="358"/>
        <end position="372"/>
    </location>
</feature>
<sequence length="641" mass="70271">VVPLGGDLFSRGHSSDSIVLSVIVVALTYISCFIRVSYLSSEIGVELDHIEPREVLKGNRRSVANLLELITAFIAHCVDENLLDFAGVDDAPTNSPKFAEGCGGLGDVNLTSHLSTSPELPRCVGRSFMPSSPLQHSLQNNTSVKMTLDSGLLQTNSNDDTTAPSGVMNRDLVDNWPRFVIRQDAMNTPRQECRPSANALPQLPLHRHLSIASMQAGISPPTTPKTVDDFVEIVRHDSPPSAAPSLKSSPISSKPHCDEPQVGKPDTPALVTGFTDPKQCTTTTSNHVREFIDDRHANPTLSAEGSCIATAPQLTPLHDHRHRKVSSSSSGRGHSPTHTLTAPGATSATSVPPSLSESPRDPDQRSLNEHVLKCTPKSDISMRPRRKLTHSRRRHTGRQSMSRGTRSSTATDSILAWTVDEGASDKKETIADLSSSLYSGLDHSSVTLPCPSASVLVTRTESFTKALQQRLDYLRTIFCRAHDEAEAVSRLVQALGQQNNDTLELMHRCLGCRKSTPVSSTVYSNKLEHTLERFVAHVDLLLERLPAVLPMNVHQQHTNVFRQSNRKQRTRSGVPIAGTTRRPVQKSGSDSVHDSEFEGLMELKHRLMLDALKMCRSELNIRPLSSKSSSEFRCPRCHFVV</sequence>
<feature type="compositionally biased region" description="Basic residues" evidence="1">
    <location>
        <begin position="383"/>
        <end position="397"/>
    </location>
</feature>
<dbReference type="OrthoDB" id="6257405at2759"/>
<gene>
    <name evidence="3" type="ORF">P879_03506</name>
</gene>
<dbReference type="AlphaFoldDB" id="A0A8T0DGZ6"/>
<evidence type="ECO:0000259" key="2">
    <source>
        <dbReference type="Pfam" id="PF19016"/>
    </source>
</evidence>
<feature type="compositionally biased region" description="Polar residues" evidence="1">
    <location>
        <begin position="336"/>
        <end position="357"/>
    </location>
</feature>
<reference evidence="3 4" key="1">
    <citation type="submission" date="2019-07" db="EMBL/GenBank/DDBJ databases">
        <title>Annotation for the trematode Paragonimus westermani.</title>
        <authorList>
            <person name="Choi Y.-J."/>
        </authorList>
    </citation>
    <scope>NUCLEOTIDE SEQUENCE [LARGE SCALE GENOMIC DNA]</scope>
    <source>
        <strain evidence="3">180907_Pwestermani</strain>
    </source>
</reference>
<protein>
    <recommendedName>
        <fullName evidence="2">DUF5745 domain-containing protein</fullName>
    </recommendedName>
</protein>
<feature type="domain" description="DUF5745" evidence="2">
    <location>
        <begin position="39"/>
        <end position="72"/>
    </location>
</feature>
<dbReference type="Proteomes" id="UP000699462">
    <property type="component" value="Unassembled WGS sequence"/>
</dbReference>
<feature type="region of interest" description="Disordered" evidence="1">
    <location>
        <begin position="311"/>
        <end position="410"/>
    </location>
</feature>
<comment type="caution">
    <text evidence="3">The sequence shown here is derived from an EMBL/GenBank/DDBJ whole genome shotgun (WGS) entry which is preliminary data.</text>
</comment>
<evidence type="ECO:0000256" key="1">
    <source>
        <dbReference type="SAM" id="MobiDB-lite"/>
    </source>
</evidence>
<dbReference type="EMBL" id="JTDF01004206">
    <property type="protein sequence ID" value="KAF8567095.1"/>
    <property type="molecule type" value="Genomic_DNA"/>
</dbReference>
<dbReference type="InterPro" id="IPR044039">
    <property type="entry name" value="DUF5745"/>
</dbReference>
<name>A0A8T0DGZ6_9TREM</name>
<feature type="region of interest" description="Disordered" evidence="1">
    <location>
        <begin position="561"/>
        <end position="593"/>
    </location>
</feature>
<feature type="compositionally biased region" description="Polar residues" evidence="1">
    <location>
        <begin position="398"/>
        <end position="410"/>
    </location>
</feature>